<organism evidence="8 9">
    <name type="scientific">Streptomyces stramineus</name>
    <dbReference type="NCBI Taxonomy" id="173861"/>
    <lineage>
        <taxon>Bacteria</taxon>
        <taxon>Bacillati</taxon>
        <taxon>Actinomycetota</taxon>
        <taxon>Actinomycetes</taxon>
        <taxon>Kitasatosporales</taxon>
        <taxon>Streptomycetaceae</taxon>
        <taxon>Streptomyces</taxon>
    </lineage>
</organism>
<protein>
    <submittedName>
        <fullName evidence="8">ABC transporter permease</fullName>
    </submittedName>
</protein>
<dbReference type="PANTHER" id="PTHR30287">
    <property type="entry name" value="MEMBRANE COMPONENT OF PREDICTED ABC SUPERFAMILY METABOLITE UPTAKE TRANSPORTER"/>
    <property type="match status" value="1"/>
</dbReference>
<comment type="subcellular location">
    <subcellularLocation>
        <location evidence="1">Cell membrane</location>
        <topology evidence="1">Multi-pass membrane protein</topology>
    </subcellularLocation>
</comment>
<comment type="caution">
    <text evidence="8">The sequence shown here is derived from an EMBL/GenBank/DDBJ whole genome shotgun (WGS) entry which is preliminary data.</text>
</comment>
<feature type="transmembrane region" description="Helical" evidence="6">
    <location>
        <begin position="303"/>
        <end position="325"/>
    </location>
</feature>
<keyword evidence="2" id="KW-1003">Cell membrane</keyword>
<feature type="transmembrane region" description="Helical" evidence="6">
    <location>
        <begin position="807"/>
        <end position="828"/>
    </location>
</feature>
<evidence type="ECO:0000259" key="7">
    <source>
        <dbReference type="Pfam" id="PF02687"/>
    </source>
</evidence>
<keyword evidence="5 6" id="KW-0472">Membrane</keyword>
<keyword evidence="4 6" id="KW-1133">Transmembrane helix</keyword>
<feature type="transmembrane region" description="Helical" evidence="6">
    <location>
        <begin position="394"/>
        <end position="413"/>
    </location>
</feature>
<evidence type="ECO:0000256" key="4">
    <source>
        <dbReference type="ARBA" id="ARBA00022989"/>
    </source>
</evidence>
<feature type="transmembrane region" description="Helical" evidence="6">
    <location>
        <begin position="248"/>
        <end position="268"/>
    </location>
</feature>
<dbReference type="PANTHER" id="PTHR30287:SF1">
    <property type="entry name" value="INNER MEMBRANE PROTEIN"/>
    <property type="match status" value="1"/>
</dbReference>
<evidence type="ECO:0000256" key="3">
    <source>
        <dbReference type="ARBA" id="ARBA00022692"/>
    </source>
</evidence>
<feature type="transmembrane region" description="Helical" evidence="6">
    <location>
        <begin position="425"/>
        <end position="453"/>
    </location>
</feature>
<dbReference type="Proteomes" id="UP001499895">
    <property type="component" value="Unassembled WGS sequence"/>
</dbReference>
<dbReference type="RefSeq" id="WP_344089463.1">
    <property type="nucleotide sequence ID" value="NZ_BAAAHB010000018.1"/>
</dbReference>
<accession>A0ABP3JPJ2</accession>
<reference evidence="9" key="1">
    <citation type="journal article" date="2019" name="Int. J. Syst. Evol. Microbiol.">
        <title>The Global Catalogue of Microorganisms (GCM) 10K type strain sequencing project: providing services to taxonomists for standard genome sequencing and annotation.</title>
        <authorList>
            <consortium name="The Broad Institute Genomics Platform"/>
            <consortium name="The Broad Institute Genome Sequencing Center for Infectious Disease"/>
            <person name="Wu L."/>
            <person name="Ma J."/>
        </authorList>
    </citation>
    <scope>NUCLEOTIDE SEQUENCE [LARGE SCALE GENOMIC DNA]</scope>
    <source>
        <strain evidence="9">JCM 10649</strain>
    </source>
</reference>
<gene>
    <name evidence="8" type="ORF">GCM10009544_23440</name>
</gene>
<feature type="domain" description="ABC3 transporter permease C-terminal" evidence="7">
    <location>
        <begin position="255"/>
        <end position="373"/>
    </location>
</feature>
<feature type="transmembrane region" description="Helical" evidence="6">
    <location>
        <begin position="345"/>
        <end position="366"/>
    </location>
</feature>
<evidence type="ECO:0000256" key="2">
    <source>
        <dbReference type="ARBA" id="ARBA00022475"/>
    </source>
</evidence>
<keyword evidence="9" id="KW-1185">Reference proteome</keyword>
<name>A0ABP3JPJ2_9ACTN</name>
<dbReference type="EMBL" id="BAAAHB010000018">
    <property type="protein sequence ID" value="GAA0460214.1"/>
    <property type="molecule type" value="Genomic_DNA"/>
</dbReference>
<evidence type="ECO:0000256" key="5">
    <source>
        <dbReference type="ARBA" id="ARBA00023136"/>
    </source>
</evidence>
<evidence type="ECO:0000256" key="1">
    <source>
        <dbReference type="ARBA" id="ARBA00004651"/>
    </source>
</evidence>
<feature type="transmembrane region" description="Helical" evidence="6">
    <location>
        <begin position="764"/>
        <end position="787"/>
    </location>
</feature>
<dbReference type="InterPro" id="IPR003838">
    <property type="entry name" value="ABC3_permease_C"/>
</dbReference>
<dbReference type="InterPro" id="IPR038766">
    <property type="entry name" value="Membrane_comp_ABC_pdt"/>
</dbReference>
<feature type="transmembrane region" description="Helical" evidence="6">
    <location>
        <begin position="474"/>
        <end position="494"/>
    </location>
</feature>
<feature type="transmembrane region" description="Helical" evidence="6">
    <location>
        <begin position="721"/>
        <end position="743"/>
    </location>
</feature>
<feature type="domain" description="ABC3 transporter permease C-terminal" evidence="7">
    <location>
        <begin position="722"/>
        <end position="834"/>
    </location>
</feature>
<proteinExistence type="predicted"/>
<evidence type="ECO:0000313" key="8">
    <source>
        <dbReference type="EMBL" id="GAA0460214.1"/>
    </source>
</evidence>
<evidence type="ECO:0000256" key="6">
    <source>
        <dbReference type="SAM" id="Phobius"/>
    </source>
</evidence>
<keyword evidence="3 6" id="KW-0812">Transmembrane</keyword>
<dbReference type="Pfam" id="PF02687">
    <property type="entry name" value="FtsX"/>
    <property type="match status" value="2"/>
</dbReference>
<sequence>MSNGLARAQIRSRPSAFIGTFVALLFAALVIVASGTMLVAGATAEPTADRYASAPVVVAEDQHLGKEMLTDRARLDASLAAKLGKLPQVSAVVADTLFPVTLGGGTSGAVPLQGQPASAARLVADPAAALAVTPRPGELVLDTKTAASLGVTAGAQVKVSSSTGIAAYRVAGVLDARAPGVWFDDTEAGRLSGHPGKVDAIAVLPKPGVTAEQLAEQVEDAAGSAEVLTGSARVEVENPGFAAAKETMVGMFGALGGLCVYISIFVVANTMSLSISQRQRETALLRGIGARPGQIRRMAATEAALVAVLAAATGSVPGYLVARWMFDAMASRDLVPAGAELKFSWIPIAVALVTGLLSAVPGSLIASNRAARSRPAEALSESTLPRRGIGPVRLVLGLAALAGAVVLTVNVLGAGGQTADKATPFVLLSFLVSVGLLGPLLARVVTELLALPLRLLGTTGEMATLNGRARARRLSSAIVPVALVVAFGITKIGMQTTMTHESREQNAAALTADLVIDAPAGLPTGVAERTAALSGVRAATGLTDTSVFVGKNGSADARPDDTAVSARAFTGTGDGLAHNLDAKVLSGAMAGILPAAAGGPKDGTVAISKRVADRAGVKTGQPVKLWLGDGTVVRPTVVATYERGLGVGEVLLPQATVAGHLTSQLSDRILVKGADRAQVARLDGELKAALAATPGAEVRTASAFTAAKNEADPQMAWLETVALSIISGFAAIAAANTLAMVTFERLREVSMLRLIGMNVRTVRRIVRLEALTVVLAGLGIGAAIALVTLSPLIKDATGRSLPYLPPLLELLILGVTLAIGLLATGIPLRRLLRVRPVEGLTRRA</sequence>
<evidence type="ECO:0000313" key="9">
    <source>
        <dbReference type="Proteomes" id="UP001499895"/>
    </source>
</evidence>